<dbReference type="OrthoDB" id="5620191at2"/>
<sequence>MPTYRLSSVSDRYQNSANPPVLDKVVFTLDHIHAGSQSISSTYEVVKYLVDHGIPVVVFFQATSPSHDYEFDRDNARLIYNLAPHLVTLGVHPLPKGNTQADQTRVFNVLSGIIQTVTGKKPQVLSYHGSGAGPMPGISFPGIKYARGIGSSWTPGTGNRLDTPVMPLNSVQRAFDYTTERNAAGLTSTLFLHTSELAPGTTKKKIFDTFVTEVKAQRLQALPYFDAMAEDFNDAPSNGGSGGGTGTGGSGPGGSGSGGSGTGGSTPPTTPTTETGSLRLSASESPSRRPLKANFKVQKITGQLVDSANNLTTKQFIIPVGKYRVSATALGKTETKELELTRAKGLHHIFMISAASGGSGSTPTTPSTPPPSVTGAQGSLRLSASEKQTRRPIKADFLIQDLSGKLIQSATSTTSQLFRLPPASYQVSAIVGGESVSNEITLTATQGIHHIFLVPTAGSSPSTPSPTPTPTPSTAGMGSLRLSASDKITRRPLSADFLIQDMSGKLVDTSADTTTSLFRIPAGQYQVKAHSGGKSVTATINLTRTQGIHHIFLIPS</sequence>
<proteinExistence type="predicted"/>
<feature type="region of interest" description="Disordered" evidence="1">
    <location>
        <begin position="457"/>
        <end position="478"/>
    </location>
</feature>
<feature type="compositionally biased region" description="Polar residues" evidence="1">
    <location>
        <begin position="376"/>
        <end position="386"/>
    </location>
</feature>
<dbReference type="EMBL" id="QGKM01000019">
    <property type="protein sequence ID" value="PWQ98034.1"/>
    <property type="molecule type" value="Genomic_DNA"/>
</dbReference>
<evidence type="ECO:0000256" key="1">
    <source>
        <dbReference type="SAM" id="MobiDB-lite"/>
    </source>
</evidence>
<evidence type="ECO:0000313" key="2">
    <source>
        <dbReference type="EMBL" id="PWQ98034.1"/>
    </source>
</evidence>
<feature type="region of interest" description="Disordered" evidence="1">
    <location>
        <begin position="233"/>
        <end position="294"/>
    </location>
</feature>
<dbReference type="Proteomes" id="UP000245539">
    <property type="component" value="Unassembled WGS sequence"/>
</dbReference>
<protein>
    <submittedName>
        <fullName evidence="2">Uncharacterized protein</fullName>
    </submittedName>
</protein>
<feature type="region of interest" description="Disordered" evidence="1">
    <location>
        <begin position="354"/>
        <end position="388"/>
    </location>
</feature>
<evidence type="ECO:0000313" key="3">
    <source>
        <dbReference type="Proteomes" id="UP000245539"/>
    </source>
</evidence>
<reference evidence="2 3" key="1">
    <citation type="submission" date="2018-05" db="EMBL/GenBank/DDBJ databases">
        <title>Leucothrix arctica sp. nov., isolated from Arctic seawater.</title>
        <authorList>
            <person name="Choi A."/>
            <person name="Baek K."/>
        </authorList>
    </citation>
    <scope>NUCLEOTIDE SEQUENCE [LARGE SCALE GENOMIC DNA]</scope>
    <source>
        <strain evidence="2 3">JCM 18388</strain>
    </source>
</reference>
<feature type="compositionally biased region" description="Low complexity" evidence="1">
    <location>
        <begin position="265"/>
        <end position="277"/>
    </location>
</feature>
<dbReference type="AlphaFoldDB" id="A0A317CHK3"/>
<feature type="compositionally biased region" description="Gly residues" evidence="1">
    <location>
        <begin position="239"/>
        <end position="264"/>
    </location>
</feature>
<comment type="caution">
    <text evidence="2">The sequence shown here is derived from an EMBL/GenBank/DDBJ whole genome shotgun (WGS) entry which is preliminary data.</text>
</comment>
<dbReference type="RefSeq" id="WP_109837293.1">
    <property type="nucleotide sequence ID" value="NZ_QGKM01000019.1"/>
</dbReference>
<gene>
    <name evidence="2" type="ORF">DKW60_08825</name>
</gene>
<organism evidence="2 3">
    <name type="scientific">Leucothrix pacifica</name>
    <dbReference type="NCBI Taxonomy" id="1247513"/>
    <lineage>
        <taxon>Bacteria</taxon>
        <taxon>Pseudomonadati</taxon>
        <taxon>Pseudomonadota</taxon>
        <taxon>Gammaproteobacteria</taxon>
        <taxon>Thiotrichales</taxon>
        <taxon>Thiotrichaceae</taxon>
        <taxon>Leucothrix</taxon>
    </lineage>
</organism>
<keyword evidence="3" id="KW-1185">Reference proteome</keyword>
<accession>A0A317CHK3</accession>
<name>A0A317CHK3_9GAMM</name>